<keyword evidence="1" id="KW-0472">Membrane</keyword>
<sequence length="141" mass="15853">MFKILIGVTSLIFIIIGMLHVFWAFGGVWGVKAVLPTKDDSKFPVLQPRMLGTLFIGLFCFFASVLLLVQLDLFTVIQPSPLSKWLCITGGIVFLLRAIGEGKYVGFFKKIKHTRFAKQDTAFYSPLCVWISLIFLLASFI</sequence>
<feature type="transmembrane region" description="Helical" evidence="1">
    <location>
        <begin position="82"/>
        <end position="100"/>
    </location>
</feature>
<gene>
    <name evidence="2" type="ordered locus">SSIL_1941</name>
</gene>
<dbReference type="EMBL" id="AP012157">
    <property type="protein sequence ID" value="BAK16364.1"/>
    <property type="molecule type" value="Genomic_DNA"/>
</dbReference>
<dbReference type="HOGENOM" id="CLU_125898_0_0_9"/>
<reference evidence="3" key="1">
    <citation type="submission" date="2011-04" db="EMBL/GenBank/DDBJ databases">
        <title>Genome sequence of Solibacillus silvestris StLB046.</title>
        <authorList>
            <person name="Morohoshi T."/>
            <person name="Someya N."/>
            <person name="Ikeda T."/>
        </authorList>
    </citation>
    <scope>NUCLEOTIDE SEQUENCE [LARGE SCALE GENOMIC DNA]</scope>
    <source>
        <strain evidence="3">StLB046</strain>
    </source>
</reference>
<reference evidence="2 3" key="2">
    <citation type="journal article" date="2012" name="J. Biosci. Bioeng.">
        <title>Complete genome sequence and characterization of the N-acylhomoserine lactone-degrading gene of the potato leaf-associated Solibacillus silvestris.</title>
        <authorList>
            <person name="Morohoshi T."/>
            <person name="Tominaga Y."/>
            <person name="Someya N."/>
            <person name="Ikeda T."/>
        </authorList>
    </citation>
    <scope>NUCLEOTIDE SEQUENCE [LARGE SCALE GENOMIC DNA]</scope>
    <source>
        <strain evidence="2 3">StLB046</strain>
    </source>
</reference>
<dbReference type="AlphaFoldDB" id="F2F0X0"/>
<feature type="transmembrane region" description="Helical" evidence="1">
    <location>
        <begin position="50"/>
        <end position="70"/>
    </location>
</feature>
<feature type="transmembrane region" description="Helical" evidence="1">
    <location>
        <begin position="6"/>
        <end position="29"/>
    </location>
</feature>
<proteinExistence type="predicted"/>
<evidence type="ECO:0000313" key="3">
    <source>
        <dbReference type="Proteomes" id="UP000006691"/>
    </source>
</evidence>
<dbReference type="eggNOG" id="ENOG5032ZJG">
    <property type="taxonomic scope" value="Bacteria"/>
</dbReference>
<name>F2F0X0_SOLSS</name>
<keyword evidence="3" id="KW-1185">Reference proteome</keyword>
<dbReference type="InterPro" id="IPR025058">
    <property type="entry name" value="DUF3995"/>
</dbReference>
<organism evidence="2 3">
    <name type="scientific">Solibacillus silvestris (strain StLB046)</name>
    <name type="common">Bacillus silvestris</name>
    <dbReference type="NCBI Taxonomy" id="1002809"/>
    <lineage>
        <taxon>Bacteria</taxon>
        <taxon>Bacillati</taxon>
        <taxon>Bacillota</taxon>
        <taxon>Bacilli</taxon>
        <taxon>Bacillales</taxon>
        <taxon>Caryophanaceae</taxon>
        <taxon>Solibacillus</taxon>
    </lineage>
</organism>
<dbReference type="Pfam" id="PF13160">
    <property type="entry name" value="DUF3995"/>
    <property type="match status" value="1"/>
</dbReference>
<accession>F2F0X0</accession>
<dbReference type="KEGG" id="siv:SSIL_1941"/>
<evidence type="ECO:0000313" key="2">
    <source>
        <dbReference type="EMBL" id="BAK16364.1"/>
    </source>
</evidence>
<evidence type="ECO:0008006" key="4">
    <source>
        <dbReference type="Google" id="ProtNLM"/>
    </source>
</evidence>
<protein>
    <recommendedName>
        <fullName evidence="4">DUF3995 domain-containing protein</fullName>
    </recommendedName>
</protein>
<evidence type="ECO:0000256" key="1">
    <source>
        <dbReference type="SAM" id="Phobius"/>
    </source>
</evidence>
<dbReference type="STRING" id="1002809.SSIL_1941"/>
<keyword evidence="1" id="KW-0812">Transmembrane</keyword>
<dbReference type="RefSeq" id="WP_014823692.1">
    <property type="nucleotide sequence ID" value="NC_018065.1"/>
</dbReference>
<dbReference type="Proteomes" id="UP000006691">
    <property type="component" value="Chromosome"/>
</dbReference>
<keyword evidence="1" id="KW-1133">Transmembrane helix</keyword>
<feature type="transmembrane region" description="Helical" evidence="1">
    <location>
        <begin position="121"/>
        <end position="140"/>
    </location>
</feature>